<dbReference type="EMBL" id="MDYQ01000051">
    <property type="protein sequence ID" value="PRP85072.1"/>
    <property type="molecule type" value="Genomic_DNA"/>
</dbReference>
<gene>
    <name evidence="3" type="ORF">PROFUN_07256</name>
</gene>
<dbReference type="SUPFAM" id="SSF52096">
    <property type="entry name" value="ClpP/crotonase"/>
    <property type="match status" value="1"/>
</dbReference>
<dbReference type="InterPro" id="IPR005151">
    <property type="entry name" value="Tail-specific_protease"/>
</dbReference>
<feature type="chain" id="PRO_5015137164" description="Tail specific protease domain-containing protein" evidence="1">
    <location>
        <begin position="25"/>
        <end position="583"/>
    </location>
</feature>
<sequence>MNFGLVLRANGLLIFFLSIHLVSCLDCFFGDHIPVPAEDAFPCLYNTNITEGTKRTILDITKNSLDAYVFKDIVRNSPKSYPLRHISVDIDHEIEGVYNETLGKEINAFNFYQIIQDKIFTPLADAHTQFIKPGCLAYVFIQPFTLGAKMVDEKFVIFAKAAQNYPSLGTDEITFWNKEEVSAVIGQEITHIDGLPIIKAIQNFIHRYPMHSKDPSVNFNKAIQIDFMSRQSLMASGKLDRYDMEYTLSNGKRVTFKWAALWSGFNDYMCDNADYTGGASLLPSHETSVTPLKPDSDTLIYRIPSFMSRINEELFLKSWRLTRNFTKLIVDLRGNGGGLVCEGMHLVQHLTSAPPPVYVDVRHSKLVDELVRLSGNTSDQWFGTGAWPDPKNSSVDYADWYGPRALRRGGKVAEYSEKLMYTGAREKSCVQSPNPWRSQGNFEQILLLTDGNCGSTCAIFTTLMSKQHEHVKTVTTGGLPHQKHMSFSTFPGGLSSLSDCADGGRLRCELDDFAFDRVEPQSKRNFCTDSDADFSEFRADTVRGQELPDEFTFYPADHRLMMWPGVNDDEDRELYERVDALFT</sequence>
<feature type="signal peptide" evidence="1">
    <location>
        <begin position="1"/>
        <end position="24"/>
    </location>
</feature>
<evidence type="ECO:0000256" key="1">
    <source>
        <dbReference type="SAM" id="SignalP"/>
    </source>
</evidence>
<accession>A0A2P6NMC9</accession>
<dbReference type="Gene3D" id="3.90.226.10">
    <property type="entry name" value="2-enoyl-CoA Hydratase, Chain A, domain 1"/>
    <property type="match status" value="1"/>
</dbReference>
<protein>
    <recommendedName>
        <fullName evidence="2">Tail specific protease domain-containing protein</fullName>
    </recommendedName>
</protein>
<evidence type="ECO:0000313" key="3">
    <source>
        <dbReference type="EMBL" id="PRP85072.1"/>
    </source>
</evidence>
<dbReference type="PANTHER" id="PTHR37049:SF4">
    <property type="entry name" value="RHODANESE DOMAIN-CONTAINING PROTEIN"/>
    <property type="match status" value="1"/>
</dbReference>
<feature type="domain" description="Tail specific protease" evidence="2">
    <location>
        <begin position="302"/>
        <end position="467"/>
    </location>
</feature>
<keyword evidence="1" id="KW-0732">Signal</keyword>
<dbReference type="GO" id="GO:0006508">
    <property type="term" value="P:proteolysis"/>
    <property type="evidence" value="ECO:0007669"/>
    <property type="project" value="InterPro"/>
</dbReference>
<dbReference type="Pfam" id="PF03572">
    <property type="entry name" value="Peptidase_S41"/>
    <property type="match status" value="1"/>
</dbReference>
<organism evidence="3 4">
    <name type="scientific">Planoprotostelium fungivorum</name>
    <dbReference type="NCBI Taxonomy" id="1890364"/>
    <lineage>
        <taxon>Eukaryota</taxon>
        <taxon>Amoebozoa</taxon>
        <taxon>Evosea</taxon>
        <taxon>Variosea</taxon>
        <taxon>Cavosteliida</taxon>
        <taxon>Cavosteliaceae</taxon>
        <taxon>Planoprotostelium</taxon>
    </lineage>
</organism>
<name>A0A2P6NMC9_9EUKA</name>
<dbReference type="InterPro" id="IPR029045">
    <property type="entry name" value="ClpP/crotonase-like_dom_sf"/>
</dbReference>
<dbReference type="InterPro" id="IPR052766">
    <property type="entry name" value="S41A_metabolite_peptidase"/>
</dbReference>
<dbReference type="OrthoDB" id="27214at2759"/>
<comment type="caution">
    <text evidence="3">The sequence shown here is derived from an EMBL/GenBank/DDBJ whole genome shotgun (WGS) entry which is preliminary data.</text>
</comment>
<proteinExistence type="predicted"/>
<dbReference type="Proteomes" id="UP000241769">
    <property type="component" value="Unassembled WGS sequence"/>
</dbReference>
<dbReference type="InParanoid" id="A0A2P6NMC9"/>
<reference evidence="3 4" key="1">
    <citation type="journal article" date="2018" name="Genome Biol. Evol.">
        <title>Multiple Roots of Fruiting Body Formation in Amoebozoa.</title>
        <authorList>
            <person name="Hillmann F."/>
            <person name="Forbes G."/>
            <person name="Novohradska S."/>
            <person name="Ferling I."/>
            <person name="Riege K."/>
            <person name="Groth M."/>
            <person name="Westermann M."/>
            <person name="Marz M."/>
            <person name="Spaller T."/>
            <person name="Winckler T."/>
            <person name="Schaap P."/>
            <person name="Glockner G."/>
        </authorList>
    </citation>
    <scope>NUCLEOTIDE SEQUENCE [LARGE SCALE GENOMIC DNA]</scope>
    <source>
        <strain evidence="3 4">Jena</strain>
    </source>
</reference>
<evidence type="ECO:0000313" key="4">
    <source>
        <dbReference type="Proteomes" id="UP000241769"/>
    </source>
</evidence>
<evidence type="ECO:0000259" key="2">
    <source>
        <dbReference type="Pfam" id="PF03572"/>
    </source>
</evidence>
<dbReference type="GO" id="GO:0008236">
    <property type="term" value="F:serine-type peptidase activity"/>
    <property type="evidence" value="ECO:0007669"/>
    <property type="project" value="InterPro"/>
</dbReference>
<dbReference type="PANTHER" id="PTHR37049">
    <property type="entry name" value="PEPTIDASE S41 FAMILY PROTEIN"/>
    <property type="match status" value="1"/>
</dbReference>
<keyword evidence="4" id="KW-1185">Reference proteome</keyword>
<dbReference type="AlphaFoldDB" id="A0A2P6NMC9"/>